<dbReference type="InterPro" id="IPR003594">
    <property type="entry name" value="HATPase_dom"/>
</dbReference>
<comment type="catalytic activity">
    <reaction evidence="1">
        <text>ATP + protein L-histidine = ADP + protein N-phospho-L-histidine.</text>
        <dbReference type="EC" id="2.7.13.3"/>
    </reaction>
</comment>
<dbReference type="Gene3D" id="1.10.287.130">
    <property type="match status" value="1"/>
</dbReference>
<dbReference type="Pfam" id="PF00512">
    <property type="entry name" value="HisKA"/>
    <property type="match status" value="1"/>
</dbReference>
<dbReference type="InterPro" id="IPR000014">
    <property type="entry name" value="PAS"/>
</dbReference>
<dbReference type="GeneID" id="37016113"/>
<dbReference type="PANTHER" id="PTHR43047:SF66">
    <property type="entry name" value="HISKA"/>
    <property type="match status" value="1"/>
</dbReference>
<dbReference type="CDD" id="cd17546">
    <property type="entry name" value="REC_hyHK_CKI1_RcsC-like"/>
    <property type="match status" value="1"/>
</dbReference>
<dbReference type="EMBL" id="KZ819329">
    <property type="protein sequence ID" value="PWN20138.1"/>
    <property type="molecule type" value="Genomic_DNA"/>
</dbReference>
<feature type="region of interest" description="Disordered" evidence="8">
    <location>
        <begin position="330"/>
        <end position="371"/>
    </location>
</feature>
<evidence type="ECO:0000256" key="6">
    <source>
        <dbReference type="PROSITE-ProRule" id="PRU00169"/>
    </source>
</evidence>
<dbReference type="SMART" id="SM00091">
    <property type="entry name" value="PAS"/>
    <property type="match status" value="2"/>
</dbReference>
<feature type="region of interest" description="Disordered" evidence="8">
    <location>
        <begin position="153"/>
        <end position="174"/>
    </location>
</feature>
<feature type="domain" description="PAS" evidence="11">
    <location>
        <begin position="375"/>
        <end position="444"/>
    </location>
</feature>
<protein>
    <recommendedName>
        <fullName evidence="2">histidine kinase</fullName>
        <ecNumber evidence="2">2.7.13.3</ecNumber>
    </recommendedName>
</protein>
<dbReference type="Pfam" id="PF00072">
    <property type="entry name" value="Response_reg"/>
    <property type="match status" value="1"/>
</dbReference>
<feature type="compositionally biased region" description="Polar residues" evidence="8">
    <location>
        <begin position="358"/>
        <end position="371"/>
    </location>
</feature>
<keyword evidence="14" id="KW-1185">Reference proteome</keyword>
<dbReference type="Pfam" id="PF02518">
    <property type="entry name" value="HATPase_c"/>
    <property type="match status" value="1"/>
</dbReference>
<feature type="compositionally biased region" description="Basic and acidic residues" evidence="8">
    <location>
        <begin position="331"/>
        <end position="353"/>
    </location>
</feature>
<dbReference type="Gene3D" id="3.40.50.2300">
    <property type="match status" value="1"/>
</dbReference>
<dbReference type="PRINTS" id="PR00344">
    <property type="entry name" value="BCTRLSENSOR"/>
</dbReference>
<feature type="domain" description="PAC" evidence="12">
    <location>
        <begin position="590"/>
        <end position="642"/>
    </location>
</feature>
<dbReference type="InterPro" id="IPR036097">
    <property type="entry name" value="HisK_dim/P_sf"/>
</dbReference>
<dbReference type="SMART" id="SM00387">
    <property type="entry name" value="HATPase_c"/>
    <property type="match status" value="1"/>
</dbReference>
<dbReference type="GO" id="GO:0000155">
    <property type="term" value="F:phosphorelay sensor kinase activity"/>
    <property type="evidence" value="ECO:0007669"/>
    <property type="project" value="InterPro"/>
</dbReference>
<feature type="domain" description="Histidine kinase" evidence="9">
    <location>
        <begin position="670"/>
        <end position="894"/>
    </location>
</feature>
<dbReference type="Proteomes" id="UP000245942">
    <property type="component" value="Unassembled WGS sequence"/>
</dbReference>
<keyword evidence="4" id="KW-0808">Transferase</keyword>
<evidence type="ECO:0000313" key="13">
    <source>
        <dbReference type="EMBL" id="PWN20138.1"/>
    </source>
</evidence>
<dbReference type="InterPro" id="IPR011006">
    <property type="entry name" value="CheY-like_superfamily"/>
</dbReference>
<dbReference type="InterPro" id="IPR004358">
    <property type="entry name" value="Sig_transdc_His_kin-like_C"/>
</dbReference>
<feature type="coiled-coil region" evidence="7">
    <location>
        <begin position="633"/>
        <end position="660"/>
    </location>
</feature>
<evidence type="ECO:0000256" key="1">
    <source>
        <dbReference type="ARBA" id="ARBA00000085"/>
    </source>
</evidence>
<dbReference type="CDD" id="cd16922">
    <property type="entry name" value="HATPase_EvgS-ArcB-TorS-like"/>
    <property type="match status" value="1"/>
</dbReference>
<dbReference type="PROSITE" id="PS50113">
    <property type="entry name" value="PAC"/>
    <property type="match status" value="1"/>
</dbReference>
<feature type="region of interest" description="Disordered" evidence="8">
    <location>
        <begin position="910"/>
        <end position="944"/>
    </location>
</feature>
<evidence type="ECO:0000256" key="8">
    <source>
        <dbReference type="SAM" id="MobiDB-lite"/>
    </source>
</evidence>
<dbReference type="Pfam" id="PF08447">
    <property type="entry name" value="PAS_3"/>
    <property type="match status" value="1"/>
</dbReference>
<dbReference type="SUPFAM" id="SSF55874">
    <property type="entry name" value="ATPase domain of HSP90 chaperone/DNA topoisomerase II/histidine kinase"/>
    <property type="match status" value="1"/>
</dbReference>
<dbReference type="GO" id="GO:0005886">
    <property type="term" value="C:plasma membrane"/>
    <property type="evidence" value="ECO:0007669"/>
    <property type="project" value="TreeGrafter"/>
</dbReference>
<dbReference type="SUPFAM" id="SSF47384">
    <property type="entry name" value="Homodimeric domain of signal transducing histidine kinase"/>
    <property type="match status" value="1"/>
</dbReference>
<dbReference type="FunFam" id="3.30.565.10:FF:000010">
    <property type="entry name" value="Sensor histidine kinase RcsC"/>
    <property type="match status" value="1"/>
</dbReference>
<dbReference type="InterPro" id="IPR035965">
    <property type="entry name" value="PAS-like_dom_sf"/>
</dbReference>
<dbReference type="SMART" id="SM00388">
    <property type="entry name" value="HisKA"/>
    <property type="match status" value="1"/>
</dbReference>
<sequence>MAAEVDFACLETMTAAMAFAPVALVVLDRKRTLQRANKMAELVLGLNPSQCQGEQFVKWCAEESWVSLDRQFERAAEAKWSLGGGRWNKPQPIAVTLRTRVTGRDPPGKPFSATLSCSSCFVGVASKPREDLHHSMEEAWYIVSIVPSAAASSRTATSSEGSQHSLGVEEDDLEPGVEASEMASVLKDALLDNIGYPLLALSSDGKTSVTNRSADLLLRSIADLGDREEGTGPNTAGTYLEDEVNLNWLFEQFTLCDPDTWIPRHPTQYPMYKVAILGQKLNGDCVGALTKRGSNRKLVSCDGFPMYSESGKFLGGMLLMRDVTHRLGKSVTDKVEKPASTETPEHSLQKSEDLEPGNKTSSAAGEQTTPEPDTIYHSYRACLQHLGIPAFTTTPDGTINWFNDAWYQYSGTSRHDTIESAWDRVHPEDLQACREAWNAGVSTRQRTFEFGNRLLDIHGQHRHIITRMQRVTGPDGAVLMFLGLTSDVHELATVSSAHREARDNLSDALQVADITLWSVDLQGIITLAEGSLAAPSSKADSRRGETSSADDSPIIGRSIYKLWGQDQRTPIEQALLAREVVYEETTIQGRSYRTQYRPRWGKPNVSVSFGAPDTQEQGQILGVTGLSFDITERLRMERKFEESTREIAKAESASQAAEEASRMKSQFLAVVSHEIRTPLNGVIGLSELLLDIESLSEEARGLVQSILRSSGALLTVINDVLDFSKVDAGKLDLTPSPMSLRTVCLDAIWTYRRIWASQGIAFDVDIDQLPEEKVLGDAGRLTQVLNNLFGNAGKFTEEGTISFLAFKIPSSASSSTPRYSFTITDTGCGIPQDQQKMLFQPFRQADPSTSRRFGGSGLGLAICKNLIELMGGTIGLESEENVGTTIHVEIPFPLCPPDADFARLEDAAYTDPAKHPSSAPLPSPDKERPSMTRPQGQPSAKARCECQPISGPSKGHILLAEDNAINAQIAVKTLHKLGYDVSCAENGLEALELLEKESEERPFALALLDIMMPKLDGLQTSRRIRTSENARHRNLPIIAATAAVVGGREICLAAGMTDFLSKPMRRAALDAMLTKWVGKTHEALQDVGVNL</sequence>
<evidence type="ECO:0000259" key="10">
    <source>
        <dbReference type="PROSITE" id="PS50110"/>
    </source>
</evidence>
<dbReference type="PANTHER" id="PTHR43047">
    <property type="entry name" value="TWO-COMPONENT HISTIDINE PROTEIN KINASE"/>
    <property type="match status" value="1"/>
</dbReference>
<dbReference type="SUPFAM" id="SSF52172">
    <property type="entry name" value="CheY-like"/>
    <property type="match status" value="1"/>
</dbReference>
<name>A0A316U5M6_9BASI</name>
<evidence type="ECO:0000256" key="2">
    <source>
        <dbReference type="ARBA" id="ARBA00012438"/>
    </source>
</evidence>
<gene>
    <name evidence="13" type="ORF">BCV69DRAFT_299880</name>
</gene>
<feature type="domain" description="Response regulatory" evidence="10">
    <location>
        <begin position="956"/>
        <end position="1077"/>
    </location>
</feature>
<dbReference type="Gene3D" id="3.30.565.10">
    <property type="entry name" value="Histidine kinase-like ATPase, C-terminal domain"/>
    <property type="match status" value="1"/>
</dbReference>
<dbReference type="EC" id="2.7.13.3" evidence="2"/>
<dbReference type="SMART" id="SM00448">
    <property type="entry name" value="REC"/>
    <property type="match status" value="1"/>
</dbReference>
<dbReference type="PROSITE" id="PS50110">
    <property type="entry name" value="RESPONSE_REGULATORY"/>
    <property type="match status" value="1"/>
</dbReference>
<keyword evidence="7" id="KW-0175">Coiled coil</keyword>
<dbReference type="CDD" id="cd00130">
    <property type="entry name" value="PAS"/>
    <property type="match status" value="1"/>
</dbReference>
<proteinExistence type="predicted"/>
<feature type="modified residue" description="4-aspartylphosphate" evidence="6">
    <location>
        <position position="1009"/>
    </location>
</feature>
<evidence type="ECO:0000259" key="9">
    <source>
        <dbReference type="PROSITE" id="PS50109"/>
    </source>
</evidence>
<evidence type="ECO:0000256" key="7">
    <source>
        <dbReference type="SAM" id="Coils"/>
    </source>
</evidence>
<dbReference type="InterPro" id="IPR000700">
    <property type="entry name" value="PAS-assoc_C"/>
</dbReference>
<keyword evidence="3 6" id="KW-0597">Phosphoprotein</keyword>
<evidence type="ECO:0000259" key="11">
    <source>
        <dbReference type="PROSITE" id="PS50112"/>
    </source>
</evidence>
<dbReference type="CDD" id="cd00082">
    <property type="entry name" value="HisKA"/>
    <property type="match status" value="1"/>
</dbReference>
<dbReference type="PROSITE" id="PS50109">
    <property type="entry name" value="HIS_KIN"/>
    <property type="match status" value="1"/>
</dbReference>
<dbReference type="AlphaFoldDB" id="A0A316U5M6"/>
<dbReference type="InterPro" id="IPR005467">
    <property type="entry name" value="His_kinase_dom"/>
</dbReference>
<evidence type="ECO:0000256" key="4">
    <source>
        <dbReference type="ARBA" id="ARBA00022679"/>
    </source>
</evidence>
<dbReference type="GO" id="GO:0009927">
    <property type="term" value="F:histidine phosphotransfer kinase activity"/>
    <property type="evidence" value="ECO:0007669"/>
    <property type="project" value="TreeGrafter"/>
</dbReference>
<evidence type="ECO:0000256" key="3">
    <source>
        <dbReference type="ARBA" id="ARBA00022553"/>
    </source>
</evidence>
<dbReference type="OrthoDB" id="10266508at2759"/>
<dbReference type="InterPro" id="IPR003661">
    <property type="entry name" value="HisK_dim/P_dom"/>
</dbReference>
<keyword evidence="5" id="KW-0418">Kinase</keyword>
<evidence type="ECO:0000256" key="5">
    <source>
        <dbReference type="ARBA" id="ARBA00022777"/>
    </source>
</evidence>
<organism evidence="13 14">
    <name type="scientific">Pseudomicrostroma glucosiphilum</name>
    <dbReference type="NCBI Taxonomy" id="1684307"/>
    <lineage>
        <taxon>Eukaryota</taxon>
        <taxon>Fungi</taxon>
        <taxon>Dikarya</taxon>
        <taxon>Basidiomycota</taxon>
        <taxon>Ustilaginomycotina</taxon>
        <taxon>Exobasidiomycetes</taxon>
        <taxon>Microstromatales</taxon>
        <taxon>Microstromatales incertae sedis</taxon>
        <taxon>Pseudomicrostroma</taxon>
    </lineage>
</organism>
<dbReference type="InterPro" id="IPR036890">
    <property type="entry name" value="HATPase_C_sf"/>
</dbReference>
<dbReference type="STRING" id="1684307.A0A316U5M6"/>
<evidence type="ECO:0000259" key="12">
    <source>
        <dbReference type="PROSITE" id="PS50113"/>
    </source>
</evidence>
<dbReference type="RefSeq" id="XP_025347298.1">
    <property type="nucleotide sequence ID" value="XM_025494379.1"/>
</dbReference>
<dbReference type="PROSITE" id="PS50112">
    <property type="entry name" value="PAS"/>
    <property type="match status" value="1"/>
</dbReference>
<evidence type="ECO:0000313" key="14">
    <source>
        <dbReference type="Proteomes" id="UP000245942"/>
    </source>
</evidence>
<accession>A0A316U5M6</accession>
<dbReference type="SUPFAM" id="SSF55785">
    <property type="entry name" value="PYP-like sensor domain (PAS domain)"/>
    <property type="match status" value="2"/>
</dbReference>
<reference evidence="13 14" key="1">
    <citation type="journal article" date="2018" name="Mol. Biol. Evol.">
        <title>Broad Genomic Sampling Reveals a Smut Pathogenic Ancestry of the Fungal Clade Ustilaginomycotina.</title>
        <authorList>
            <person name="Kijpornyongpan T."/>
            <person name="Mondo S.J."/>
            <person name="Barry K."/>
            <person name="Sandor L."/>
            <person name="Lee J."/>
            <person name="Lipzen A."/>
            <person name="Pangilinan J."/>
            <person name="LaButti K."/>
            <person name="Hainaut M."/>
            <person name="Henrissat B."/>
            <person name="Grigoriev I.V."/>
            <person name="Spatafora J.W."/>
            <person name="Aime M.C."/>
        </authorList>
    </citation>
    <scope>NUCLEOTIDE SEQUENCE [LARGE SCALE GENOMIC DNA]</scope>
    <source>
        <strain evidence="13 14">MCA 4718</strain>
    </source>
</reference>
<dbReference type="InterPro" id="IPR001789">
    <property type="entry name" value="Sig_transdc_resp-reg_receiver"/>
</dbReference>
<dbReference type="Gene3D" id="3.30.450.20">
    <property type="entry name" value="PAS domain"/>
    <property type="match status" value="2"/>
</dbReference>
<dbReference type="InterPro" id="IPR013655">
    <property type="entry name" value="PAS_fold_3"/>
</dbReference>